<evidence type="ECO:0000256" key="1">
    <source>
        <dbReference type="SAM" id="MobiDB-lite"/>
    </source>
</evidence>
<organism evidence="2 3">
    <name type="scientific">Domibacillus aminovorans</name>
    <dbReference type="NCBI Taxonomy" id="29332"/>
    <lineage>
        <taxon>Bacteria</taxon>
        <taxon>Bacillati</taxon>
        <taxon>Bacillota</taxon>
        <taxon>Bacilli</taxon>
        <taxon>Bacillales</taxon>
        <taxon>Bacillaceae</taxon>
        <taxon>Domibacillus</taxon>
    </lineage>
</organism>
<evidence type="ECO:0000313" key="2">
    <source>
        <dbReference type="EMBL" id="OAH58672.1"/>
    </source>
</evidence>
<sequence>MGIFNESDLDNQKASMKKLNIIRLEKPNKQPQETPFAKQEKDIQQPVKVPNQEMPKAPVVDDIADLWKTIEEEKTKPTSTSPIVKQEEEEQQPVKVPNQEVPKAPVVDDIADLWKTIEEEKTKPTSTSPIVKQEEEEQQPVKVPNQEVPKAPVVDDIADLWKTIEEEKTKPISTSPIVKQEEEEQQPVKVPNQEVPKAPVVDEVTDLWKTIEEEKTKPVSTGPFAKQEVEDQKQIETEKTATLFVEEEIDTSHDVPKKKRKFFSKKNTVKKEKVKKEKEEKEDQKNTRKKKRPQAKKSIADILPVINITELGYIELKEDYGYCEILQIQSKDVYAMNEEETRIDIYGLAGFFQAYHHDIKFIALNFPVSTIKQQEFIQKKIDNCQNELYEKVLLRKLKELQFLEWGRTNREYAICIYGATEKEVHERVATVTRLLRRSAPLSPMDSEKKIEILYKLYNQNSKIGTQK</sequence>
<dbReference type="Proteomes" id="UP000077271">
    <property type="component" value="Unassembled WGS sequence"/>
</dbReference>
<feature type="compositionally biased region" description="Low complexity" evidence="1">
    <location>
        <begin position="187"/>
        <end position="197"/>
    </location>
</feature>
<feature type="region of interest" description="Disordered" evidence="1">
    <location>
        <begin position="213"/>
        <end position="233"/>
    </location>
</feature>
<reference evidence="2 3" key="1">
    <citation type="submission" date="2016-01" db="EMBL/GenBank/DDBJ databases">
        <title>Investigation of taxonomic status of Bacillus aminovorans.</title>
        <authorList>
            <person name="Verma A."/>
            <person name="Pal Y."/>
            <person name="Krishnamurthi S."/>
        </authorList>
    </citation>
    <scope>NUCLEOTIDE SEQUENCE [LARGE SCALE GENOMIC DNA]</scope>
    <source>
        <strain evidence="2 3">DSM 4337</strain>
    </source>
</reference>
<feature type="compositionally biased region" description="Basic and acidic residues" evidence="1">
    <location>
        <begin position="273"/>
        <end position="286"/>
    </location>
</feature>
<dbReference type="AlphaFoldDB" id="A0A177KZR3"/>
<accession>A0A177KZR3</accession>
<dbReference type="EMBL" id="LQWZ01000007">
    <property type="protein sequence ID" value="OAH58672.1"/>
    <property type="molecule type" value="Genomic_DNA"/>
</dbReference>
<feature type="region of interest" description="Disordered" evidence="1">
    <location>
        <begin position="25"/>
        <end position="59"/>
    </location>
</feature>
<feature type="region of interest" description="Disordered" evidence="1">
    <location>
        <begin position="119"/>
        <end position="150"/>
    </location>
</feature>
<dbReference type="RefSeq" id="WP_082860514.1">
    <property type="nucleotide sequence ID" value="NZ_LQWZ01000007.1"/>
</dbReference>
<feature type="region of interest" description="Disordered" evidence="1">
    <location>
        <begin position="273"/>
        <end position="295"/>
    </location>
</feature>
<comment type="caution">
    <text evidence="2">The sequence shown here is derived from an EMBL/GenBank/DDBJ whole genome shotgun (WGS) entry which is preliminary data.</text>
</comment>
<proteinExistence type="predicted"/>
<feature type="compositionally biased region" description="Low complexity" evidence="1">
    <location>
        <begin position="140"/>
        <end position="150"/>
    </location>
</feature>
<feature type="region of interest" description="Disordered" evidence="1">
    <location>
        <begin position="72"/>
        <end position="107"/>
    </location>
</feature>
<dbReference type="OrthoDB" id="2088199at2"/>
<protein>
    <submittedName>
        <fullName evidence="2">Uncharacterized protein</fullName>
    </submittedName>
</protein>
<evidence type="ECO:0000313" key="3">
    <source>
        <dbReference type="Proteomes" id="UP000077271"/>
    </source>
</evidence>
<feature type="compositionally biased region" description="Low complexity" evidence="1">
    <location>
        <begin position="93"/>
        <end position="103"/>
    </location>
</feature>
<gene>
    <name evidence="2" type="ORF">AWH48_16885</name>
</gene>
<name>A0A177KZR3_9BACI</name>
<feature type="region of interest" description="Disordered" evidence="1">
    <location>
        <begin position="166"/>
        <end position="197"/>
    </location>
</feature>